<evidence type="ECO:0000313" key="4">
    <source>
        <dbReference type="EMBL" id="PYH42250.1"/>
    </source>
</evidence>
<evidence type="ECO:0000256" key="3">
    <source>
        <dbReference type="ARBA" id="ARBA00023002"/>
    </source>
</evidence>
<comment type="similarity">
    <text evidence="1">Belongs to the NmrA-type oxidoreductase family. Isoflavone reductase subfamily.</text>
</comment>
<dbReference type="GeneID" id="37079961"/>
<dbReference type="InterPro" id="IPR036291">
    <property type="entry name" value="NAD(P)-bd_dom_sf"/>
</dbReference>
<dbReference type="PANTHER" id="PTHR47706:SF4">
    <property type="entry name" value="NMRA-LIKE DOMAIN-CONTAINING PROTEIN"/>
    <property type="match status" value="1"/>
</dbReference>
<dbReference type="RefSeq" id="XP_025428232.1">
    <property type="nucleotide sequence ID" value="XM_025578732.1"/>
</dbReference>
<dbReference type="Proteomes" id="UP000248349">
    <property type="component" value="Unassembled WGS sequence"/>
</dbReference>
<keyword evidence="2" id="KW-0521">NADP</keyword>
<accession>A0A318ZF65</accession>
<reference evidence="4 5" key="1">
    <citation type="submission" date="2016-12" db="EMBL/GenBank/DDBJ databases">
        <title>The genomes of Aspergillus section Nigri reveals drivers in fungal speciation.</title>
        <authorList>
            <consortium name="DOE Joint Genome Institute"/>
            <person name="Vesth T.C."/>
            <person name="Nybo J."/>
            <person name="Theobald S."/>
            <person name="Brandl J."/>
            <person name="Frisvad J.C."/>
            <person name="Nielsen K.F."/>
            <person name="Lyhne E.K."/>
            <person name="Kogle M.E."/>
            <person name="Kuo A."/>
            <person name="Riley R."/>
            <person name="Clum A."/>
            <person name="Nolan M."/>
            <person name="Lipzen A."/>
            <person name="Salamov A."/>
            <person name="Henrissat B."/>
            <person name="Wiebenga A."/>
            <person name="De Vries R.P."/>
            <person name="Grigoriev I.V."/>
            <person name="Mortensen U.H."/>
            <person name="Andersen M.R."/>
            <person name="Baker S.E."/>
        </authorList>
    </citation>
    <scope>NUCLEOTIDE SEQUENCE [LARGE SCALE GENOMIC DNA]</scope>
    <source>
        <strain evidence="4 5">JOP 1030-1</strain>
    </source>
</reference>
<organism evidence="4 5">
    <name type="scientific">Aspergillus saccharolyticus JOP 1030-1</name>
    <dbReference type="NCBI Taxonomy" id="1450539"/>
    <lineage>
        <taxon>Eukaryota</taxon>
        <taxon>Fungi</taxon>
        <taxon>Dikarya</taxon>
        <taxon>Ascomycota</taxon>
        <taxon>Pezizomycotina</taxon>
        <taxon>Eurotiomycetes</taxon>
        <taxon>Eurotiomycetidae</taxon>
        <taxon>Eurotiales</taxon>
        <taxon>Aspergillaceae</taxon>
        <taxon>Aspergillus</taxon>
        <taxon>Aspergillus subgen. Circumdati</taxon>
    </lineage>
</organism>
<dbReference type="AlphaFoldDB" id="A0A318ZF65"/>
<keyword evidence="3" id="KW-0560">Oxidoreductase</keyword>
<keyword evidence="5" id="KW-1185">Reference proteome</keyword>
<dbReference type="InterPro" id="IPR051609">
    <property type="entry name" value="NmrA/Isoflavone_reductase-like"/>
</dbReference>
<sequence>MTHELQVIALAGGKGDLGQYLQEALSQDPRYSLVILTRQINPSTLKSPHTDTNTNTTTIPTDYTLSSLLSILTTTQATTLISLIRCPDADYLPLHTSLLEAARLTQSCTRFIPSEWAGDIASFPDLSRAYARTRAPLRGLLANQPCPKVEYTLFNHGWCMEFSCPRQSRIDDWGTFNQMAETLERFYDQPESLELAIAEAEEWTVSGATACPKEKTLWQRETYFAGMQFTTVKQLLQQAEREERV</sequence>
<protein>
    <recommendedName>
        <fullName evidence="6">NAD(P)-binding protein</fullName>
    </recommendedName>
</protein>
<dbReference type="Gene3D" id="3.40.50.720">
    <property type="entry name" value="NAD(P)-binding Rossmann-like Domain"/>
    <property type="match status" value="1"/>
</dbReference>
<proteinExistence type="inferred from homology"/>
<evidence type="ECO:0000313" key="5">
    <source>
        <dbReference type="Proteomes" id="UP000248349"/>
    </source>
</evidence>
<evidence type="ECO:0000256" key="1">
    <source>
        <dbReference type="ARBA" id="ARBA00005725"/>
    </source>
</evidence>
<gene>
    <name evidence="4" type="ORF">BP01DRAFT_405220</name>
</gene>
<dbReference type="OrthoDB" id="419598at2759"/>
<dbReference type="SUPFAM" id="SSF51735">
    <property type="entry name" value="NAD(P)-binding Rossmann-fold domains"/>
    <property type="match status" value="1"/>
</dbReference>
<evidence type="ECO:0000256" key="2">
    <source>
        <dbReference type="ARBA" id="ARBA00022857"/>
    </source>
</evidence>
<evidence type="ECO:0008006" key="6">
    <source>
        <dbReference type="Google" id="ProtNLM"/>
    </source>
</evidence>
<dbReference type="EMBL" id="KZ821253">
    <property type="protein sequence ID" value="PYH42250.1"/>
    <property type="molecule type" value="Genomic_DNA"/>
</dbReference>
<dbReference type="GO" id="GO:0016491">
    <property type="term" value="F:oxidoreductase activity"/>
    <property type="evidence" value="ECO:0007669"/>
    <property type="project" value="UniProtKB-KW"/>
</dbReference>
<name>A0A318ZF65_9EURO</name>
<dbReference type="PANTHER" id="PTHR47706">
    <property type="entry name" value="NMRA-LIKE FAMILY PROTEIN"/>
    <property type="match status" value="1"/>
</dbReference>